<accession>A0A4Z1CN68</accession>
<dbReference type="Proteomes" id="UP000297496">
    <property type="component" value="Unassembled WGS sequence"/>
</dbReference>
<dbReference type="PANTHER" id="PTHR30055:SF148">
    <property type="entry name" value="TETR-FAMILY TRANSCRIPTIONAL REGULATOR"/>
    <property type="match status" value="1"/>
</dbReference>
<dbReference type="GO" id="GO:0003700">
    <property type="term" value="F:DNA-binding transcription factor activity"/>
    <property type="evidence" value="ECO:0007669"/>
    <property type="project" value="TreeGrafter"/>
</dbReference>
<dbReference type="SUPFAM" id="SSF46689">
    <property type="entry name" value="Homeodomain-like"/>
    <property type="match status" value="1"/>
</dbReference>
<dbReference type="AlphaFoldDB" id="A0A4Z1CN68"/>
<comment type="caution">
    <text evidence="6">The sequence shown here is derived from an EMBL/GenBank/DDBJ whole genome shotgun (WGS) entry which is preliminary data.</text>
</comment>
<dbReference type="Pfam" id="PF00440">
    <property type="entry name" value="TetR_N"/>
    <property type="match status" value="1"/>
</dbReference>
<evidence type="ECO:0000313" key="6">
    <source>
        <dbReference type="EMBL" id="TGN66410.1"/>
    </source>
</evidence>
<dbReference type="PROSITE" id="PS01081">
    <property type="entry name" value="HTH_TETR_1"/>
    <property type="match status" value="1"/>
</dbReference>
<keyword evidence="3" id="KW-0804">Transcription</keyword>
<evidence type="ECO:0000256" key="2">
    <source>
        <dbReference type="ARBA" id="ARBA00023125"/>
    </source>
</evidence>
<evidence type="ECO:0000313" key="7">
    <source>
        <dbReference type="Proteomes" id="UP000297496"/>
    </source>
</evidence>
<feature type="DNA-binding region" description="H-T-H motif" evidence="4">
    <location>
        <begin position="37"/>
        <end position="56"/>
    </location>
</feature>
<dbReference type="InterPro" id="IPR023772">
    <property type="entry name" value="DNA-bd_HTH_TetR-type_CS"/>
</dbReference>
<dbReference type="GO" id="GO:0000976">
    <property type="term" value="F:transcription cis-regulatory region binding"/>
    <property type="evidence" value="ECO:0007669"/>
    <property type="project" value="TreeGrafter"/>
</dbReference>
<evidence type="ECO:0000256" key="1">
    <source>
        <dbReference type="ARBA" id="ARBA00023015"/>
    </source>
</evidence>
<keyword evidence="7" id="KW-1185">Reference proteome</keyword>
<evidence type="ECO:0000256" key="3">
    <source>
        <dbReference type="ARBA" id="ARBA00023163"/>
    </source>
</evidence>
<dbReference type="Gene3D" id="1.10.10.60">
    <property type="entry name" value="Homeodomain-like"/>
    <property type="match status" value="1"/>
</dbReference>
<dbReference type="RefSeq" id="WP_135840882.1">
    <property type="nucleotide sequence ID" value="NZ_SRRO01000001.1"/>
</dbReference>
<feature type="domain" description="HTH tetR-type" evidence="5">
    <location>
        <begin position="14"/>
        <end position="74"/>
    </location>
</feature>
<dbReference type="InterPro" id="IPR036271">
    <property type="entry name" value="Tet_transcr_reg_TetR-rel_C_sf"/>
</dbReference>
<dbReference type="Pfam" id="PF16859">
    <property type="entry name" value="TetR_C_11"/>
    <property type="match status" value="1"/>
</dbReference>
<name>A0A4Z1CN68_9ACTN</name>
<protein>
    <submittedName>
        <fullName evidence="6">TetR/AcrR family transcriptional regulator</fullName>
    </submittedName>
</protein>
<evidence type="ECO:0000259" key="5">
    <source>
        <dbReference type="PROSITE" id="PS50977"/>
    </source>
</evidence>
<keyword evidence="2 4" id="KW-0238">DNA-binding</keyword>
<dbReference type="PROSITE" id="PS50977">
    <property type="entry name" value="HTH_TETR_2"/>
    <property type="match status" value="1"/>
</dbReference>
<dbReference type="InterPro" id="IPR011075">
    <property type="entry name" value="TetR_C"/>
</dbReference>
<reference evidence="6 7" key="1">
    <citation type="submission" date="2019-04" db="EMBL/GenBank/DDBJ databases">
        <title>Three New Species of Nocardioides, Nocardioides euryhalodurans sp. nov., Nocardioides seonyuensis sp. nov. and Nocardioides eburneoflavus sp. nov. Isolated from Soil.</title>
        <authorList>
            <person name="Roh S.G."/>
            <person name="Lee C."/>
            <person name="Kim M.-K."/>
            <person name="Kim S.B."/>
        </authorList>
    </citation>
    <scope>NUCLEOTIDE SEQUENCE [LARGE SCALE GENOMIC DNA]</scope>
    <source>
        <strain evidence="6 7">MMS17-SY213</strain>
    </source>
</reference>
<dbReference type="PRINTS" id="PR00455">
    <property type="entry name" value="HTHTETR"/>
</dbReference>
<organism evidence="6 7">
    <name type="scientific">Nocardioides eburneiflavus</name>
    <dbReference type="NCBI Taxonomy" id="2518372"/>
    <lineage>
        <taxon>Bacteria</taxon>
        <taxon>Bacillati</taxon>
        <taxon>Actinomycetota</taxon>
        <taxon>Actinomycetes</taxon>
        <taxon>Propionibacteriales</taxon>
        <taxon>Nocardioidaceae</taxon>
        <taxon>Nocardioides</taxon>
    </lineage>
</organism>
<dbReference type="SUPFAM" id="SSF48498">
    <property type="entry name" value="Tetracyclin repressor-like, C-terminal domain"/>
    <property type="match status" value="1"/>
</dbReference>
<evidence type="ECO:0000256" key="4">
    <source>
        <dbReference type="PROSITE-ProRule" id="PRU00335"/>
    </source>
</evidence>
<dbReference type="PANTHER" id="PTHR30055">
    <property type="entry name" value="HTH-TYPE TRANSCRIPTIONAL REGULATOR RUTR"/>
    <property type="match status" value="1"/>
</dbReference>
<sequence length="209" mass="22345">MTPTEAGTRPRVEGERELEILEATLTVLAETGYDRLTMDAVATEAKASKATLYRRWSSKPELVVQAICSHKQHPAPPDTGTLRGDLVAAHCGMGGLGDERATAVQAAVVTAMARDPEFAAVYRRDFIAPKLAASRTIFERAQQRGEIPAHIDLEVLASALPGIVLHRIFLLGDEATPGLIERVIDEVILPAALHGPTGSARPTTPEGTP</sequence>
<dbReference type="InterPro" id="IPR050109">
    <property type="entry name" value="HTH-type_TetR-like_transc_reg"/>
</dbReference>
<gene>
    <name evidence="6" type="ORF">EXE59_22465</name>
</gene>
<dbReference type="InterPro" id="IPR001647">
    <property type="entry name" value="HTH_TetR"/>
</dbReference>
<keyword evidence="1" id="KW-0805">Transcription regulation</keyword>
<dbReference type="EMBL" id="SRRO01000001">
    <property type="protein sequence ID" value="TGN66410.1"/>
    <property type="molecule type" value="Genomic_DNA"/>
</dbReference>
<proteinExistence type="predicted"/>
<dbReference type="Gene3D" id="1.10.357.10">
    <property type="entry name" value="Tetracycline Repressor, domain 2"/>
    <property type="match status" value="1"/>
</dbReference>
<dbReference type="InterPro" id="IPR009057">
    <property type="entry name" value="Homeodomain-like_sf"/>
</dbReference>
<dbReference type="OrthoDB" id="9796019at2"/>